<dbReference type="InterPro" id="IPR020568">
    <property type="entry name" value="Ribosomal_Su5_D2-typ_SF"/>
</dbReference>
<dbReference type="Proteomes" id="UP000066549">
    <property type="component" value="Chromosome"/>
</dbReference>
<dbReference type="GO" id="GO:0001682">
    <property type="term" value="P:tRNA 5'-leader removal"/>
    <property type="evidence" value="ECO:0007669"/>
    <property type="project" value="UniProtKB-UniRule"/>
</dbReference>
<dbReference type="InterPro" id="IPR014721">
    <property type="entry name" value="Ribsml_uS5_D2-typ_fold_subgr"/>
</dbReference>
<dbReference type="PATRIC" id="fig|1623450.3.peg.704"/>
<dbReference type="PANTHER" id="PTHR33992:SF1">
    <property type="entry name" value="RIBONUCLEASE P PROTEIN COMPONENT"/>
    <property type="match status" value="1"/>
</dbReference>
<organism evidence="9 10">
    <name type="scientific">Methylophilales bacterium MBRS-H7</name>
    <dbReference type="NCBI Taxonomy" id="1623450"/>
    <lineage>
        <taxon>Bacteria</taxon>
        <taxon>Pseudomonadati</taxon>
        <taxon>Pseudomonadota</taxon>
        <taxon>Betaproteobacteria</taxon>
        <taxon>Nitrosomonadales</taxon>
        <taxon>OM43 clade</taxon>
    </lineage>
</organism>
<keyword evidence="10" id="KW-1185">Reference proteome</keyword>
<keyword evidence="5 7" id="KW-0378">Hydrolase</keyword>
<evidence type="ECO:0000256" key="6">
    <source>
        <dbReference type="ARBA" id="ARBA00022884"/>
    </source>
</evidence>
<comment type="catalytic activity">
    <reaction evidence="7">
        <text>Endonucleolytic cleavage of RNA, removing 5'-extranucleotides from tRNA precursor.</text>
        <dbReference type="EC" id="3.1.26.5"/>
    </reaction>
</comment>
<dbReference type="InterPro" id="IPR000100">
    <property type="entry name" value="RNase_P"/>
</dbReference>
<dbReference type="PANTHER" id="PTHR33992">
    <property type="entry name" value="RIBONUCLEASE P PROTEIN COMPONENT"/>
    <property type="match status" value="1"/>
</dbReference>
<evidence type="ECO:0000313" key="10">
    <source>
        <dbReference type="Proteomes" id="UP000066549"/>
    </source>
</evidence>
<evidence type="ECO:0000256" key="7">
    <source>
        <dbReference type="HAMAP-Rule" id="MF_00227"/>
    </source>
</evidence>
<evidence type="ECO:0000256" key="1">
    <source>
        <dbReference type="ARBA" id="ARBA00002663"/>
    </source>
</evidence>
<dbReference type="InterPro" id="IPR020539">
    <property type="entry name" value="RNase_P_CS"/>
</dbReference>
<dbReference type="GO" id="GO:0042781">
    <property type="term" value="F:3'-tRNA processing endoribonuclease activity"/>
    <property type="evidence" value="ECO:0007669"/>
    <property type="project" value="TreeGrafter"/>
</dbReference>
<dbReference type="Gene3D" id="3.30.230.10">
    <property type="match status" value="1"/>
</dbReference>
<dbReference type="Pfam" id="PF00825">
    <property type="entry name" value="Ribonuclease_P"/>
    <property type="match status" value="1"/>
</dbReference>
<keyword evidence="4 7" id="KW-0255">Endonuclease</keyword>
<sequence length="110" mass="13053">MIVSSLTRLTNADDFSSVFILRKRFSGEFINIFRKPNQLEYNRFGLIVGKKINKKAVARNYMKRVIRDVFRQFDNSSKLDIIIQVKKNFHKKDYSIVKKDIHTFINTHAK</sequence>
<dbReference type="NCBIfam" id="TIGR00188">
    <property type="entry name" value="rnpA"/>
    <property type="match status" value="1"/>
</dbReference>
<name>A0A0H4J259_9PROT</name>
<dbReference type="GO" id="GO:0000049">
    <property type="term" value="F:tRNA binding"/>
    <property type="evidence" value="ECO:0007669"/>
    <property type="project" value="UniProtKB-UniRule"/>
</dbReference>
<protein>
    <recommendedName>
        <fullName evidence="7 8">Ribonuclease P protein component</fullName>
        <shortName evidence="7">RNase P protein</shortName>
        <shortName evidence="7">RNaseP protein</shortName>
        <ecNumber evidence="7 8">3.1.26.5</ecNumber>
    </recommendedName>
    <alternativeName>
        <fullName evidence="7">Protein C5</fullName>
    </alternativeName>
</protein>
<reference evidence="9 10" key="1">
    <citation type="submission" date="2015-03" db="EMBL/GenBank/DDBJ databases">
        <title>Comparative analysis of the OM43 clade including a novel species from Red Sea uncovers genomic and metabolic diversity among marine methylotrophs.</title>
        <authorList>
            <person name="Jimenez-Infante F."/>
            <person name="Ngugi D.K."/>
            <person name="Vinu M."/>
            <person name="Alam I."/>
            <person name="Kamau A."/>
            <person name="Blom J."/>
            <person name="Bajic V.B."/>
            <person name="Stingl U."/>
        </authorList>
    </citation>
    <scope>NUCLEOTIDE SEQUENCE [LARGE SCALE GENOMIC DNA]</scope>
    <source>
        <strain evidence="9 10">MBRSH7</strain>
    </source>
</reference>
<keyword evidence="6 7" id="KW-0694">RNA-binding</keyword>
<gene>
    <name evidence="7" type="primary">rnpA</name>
    <name evidence="9" type="ORF">VI33_03565</name>
</gene>
<keyword evidence="3 7" id="KW-0540">Nuclease</keyword>
<dbReference type="OrthoDB" id="398329at2"/>
<proteinExistence type="inferred from homology"/>
<evidence type="ECO:0000256" key="2">
    <source>
        <dbReference type="ARBA" id="ARBA00022694"/>
    </source>
</evidence>
<evidence type="ECO:0000256" key="8">
    <source>
        <dbReference type="NCBIfam" id="TIGR00188"/>
    </source>
</evidence>
<dbReference type="EC" id="3.1.26.5" evidence="7 8"/>
<comment type="subunit">
    <text evidence="7">Consists of a catalytic RNA component (M1 or rnpB) and a protein subunit.</text>
</comment>
<dbReference type="GO" id="GO:0004526">
    <property type="term" value="F:ribonuclease P activity"/>
    <property type="evidence" value="ECO:0007669"/>
    <property type="project" value="UniProtKB-UniRule"/>
</dbReference>
<comment type="similarity">
    <text evidence="7">Belongs to the RnpA family.</text>
</comment>
<comment type="function">
    <text evidence="1 7">RNaseP catalyzes the removal of the 5'-leader sequence from pre-tRNA to produce the mature 5'-terminus. It can also cleave other RNA substrates such as 4.5S RNA. The protein component plays an auxiliary but essential role in vivo by binding to the 5'-leader sequence and broadening the substrate specificity of the ribozyme.</text>
</comment>
<dbReference type="PROSITE" id="PS00648">
    <property type="entry name" value="RIBONUCLEASE_P"/>
    <property type="match status" value="1"/>
</dbReference>
<accession>A0A0H4J259</accession>
<dbReference type="HAMAP" id="MF_00227">
    <property type="entry name" value="RNase_P"/>
    <property type="match status" value="1"/>
</dbReference>
<evidence type="ECO:0000313" key="9">
    <source>
        <dbReference type="EMBL" id="AKO65808.1"/>
    </source>
</evidence>
<dbReference type="SUPFAM" id="SSF54211">
    <property type="entry name" value="Ribosomal protein S5 domain 2-like"/>
    <property type="match status" value="1"/>
</dbReference>
<dbReference type="GO" id="GO:0030677">
    <property type="term" value="C:ribonuclease P complex"/>
    <property type="evidence" value="ECO:0007669"/>
    <property type="project" value="TreeGrafter"/>
</dbReference>
<evidence type="ECO:0000256" key="5">
    <source>
        <dbReference type="ARBA" id="ARBA00022801"/>
    </source>
</evidence>
<evidence type="ECO:0000256" key="4">
    <source>
        <dbReference type="ARBA" id="ARBA00022759"/>
    </source>
</evidence>
<dbReference type="AlphaFoldDB" id="A0A0H4J259"/>
<keyword evidence="2 7" id="KW-0819">tRNA processing</keyword>
<evidence type="ECO:0000256" key="3">
    <source>
        <dbReference type="ARBA" id="ARBA00022722"/>
    </source>
</evidence>
<dbReference type="EMBL" id="CP011002">
    <property type="protein sequence ID" value="AKO65808.1"/>
    <property type="molecule type" value="Genomic_DNA"/>
</dbReference>